<dbReference type="InterPro" id="IPR020904">
    <property type="entry name" value="Sc_DH/Rdtase_CS"/>
</dbReference>
<evidence type="ECO:0000313" key="3">
    <source>
        <dbReference type="EMBL" id="KAF9458938.1"/>
    </source>
</evidence>
<gene>
    <name evidence="3" type="ORF">BDZ94DRAFT_1269507</name>
</gene>
<dbReference type="InterPro" id="IPR002347">
    <property type="entry name" value="SDR_fam"/>
</dbReference>
<dbReference type="PANTHER" id="PTHR42760">
    <property type="entry name" value="SHORT-CHAIN DEHYDROGENASES/REDUCTASES FAMILY MEMBER"/>
    <property type="match status" value="1"/>
</dbReference>
<dbReference type="PRINTS" id="PR00081">
    <property type="entry name" value="GDHRDH"/>
</dbReference>
<dbReference type="PANTHER" id="PTHR42760:SF121">
    <property type="entry name" value="3-OXOACYL-(ACYL-CARRIER-PROTEIN) REDUCTASE"/>
    <property type="match status" value="1"/>
</dbReference>
<comment type="caution">
    <text evidence="3">The sequence shown here is derived from an EMBL/GenBank/DDBJ whole genome shotgun (WGS) entry which is preliminary data.</text>
</comment>
<reference evidence="3" key="1">
    <citation type="submission" date="2020-11" db="EMBL/GenBank/DDBJ databases">
        <authorList>
            <consortium name="DOE Joint Genome Institute"/>
            <person name="Ahrendt S."/>
            <person name="Riley R."/>
            <person name="Andreopoulos W."/>
            <person name="Labutti K."/>
            <person name="Pangilinan J."/>
            <person name="Ruiz-Duenas F.J."/>
            <person name="Barrasa J.M."/>
            <person name="Sanchez-Garcia M."/>
            <person name="Camarero S."/>
            <person name="Miyauchi S."/>
            <person name="Serrano A."/>
            <person name="Linde D."/>
            <person name="Babiker R."/>
            <person name="Drula E."/>
            <person name="Ayuso-Fernandez I."/>
            <person name="Pacheco R."/>
            <person name="Padilla G."/>
            <person name="Ferreira P."/>
            <person name="Barriuso J."/>
            <person name="Kellner H."/>
            <person name="Castanera R."/>
            <person name="Alfaro M."/>
            <person name="Ramirez L."/>
            <person name="Pisabarro A.G."/>
            <person name="Kuo A."/>
            <person name="Tritt A."/>
            <person name="Lipzen A."/>
            <person name="He G."/>
            <person name="Yan M."/>
            <person name="Ng V."/>
            <person name="Cullen D."/>
            <person name="Martin F."/>
            <person name="Rosso M.-N."/>
            <person name="Henrissat B."/>
            <person name="Hibbett D."/>
            <person name="Martinez A.T."/>
            <person name="Grigoriev I.V."/>
        </authorList>
    </citation>
    <scope>NUCLEOTIDE SEQUENCE</scope>
    <source>
        <strain evidence="3">CBS 247.69</strain>
    </source>
</reference>
<dbReference type="GO" id="GO:0048038">
    <property type="term" value="F:quinone binding"/>
    <property type="evidence" value="ECO:0007669"/>
    <property type="project" value="TreeGrafter"/>
</dbReference>
<evidence type="ECO:0000256" key="1">
    <source>
        <dbReference type="ARBA" id="ARBA00006484"/>
    </source>
</evidence>
<evidence type="ECO:0000313" key="4">
    <source>
        <dbReference type="Proteomes" id="UP000807353"/>
    </source>
</evidence>
<evidence type="ECO:0000256" key="2">
    <source>
        <dbReference type="ARBA" id="ARBA00022857"/>
    </source>
</evidence>
<keyword evidence="4" id="KW-1185">Reference proteome</keyword>
<dbReference type="OrthoDB" id="498125at2759"/>
<protein>
    <submittedName>
        <fullName evidence="3">NAD(P)-binding protein</fullName>
    </submittedName>
</protein>
<dbReference type="Gene3D" id="3.40.50.720">
    <property type="entry name" value="NAD(P)-binding Rossmann-like Domain"/>
    <property type="match status" value="1"/>
</dbReference>
<dbReference type="Proteomes" id="UP000807353">
    <property type="component" value="Unassembled WGS sequence"/>
</dbReference>
<proteinExistence type="inferred from homology"/>
<dbReference type="PRINTS" id="PR00080">
    <property type="entry name" value="SDRFAMILY"/>
</dbReference>
<accession>A0A9P5XY89</accession>
<dbReference type="FunFam" id="3.40.50.720:FF:000084">
    <property type="entry name" value="Short-chain dehydrogenase reductase"/>
    <property type="match status" value="1"/>
</dbReference>
<keyword evidence="2" id="KW-0521">NADP</keyword>
<dbReference type="SUPFAM" id="SSF51735">
    <property type="entry name" value="NAD(P)-binding Rossmann-fold domains"/>
    <property type="match status" value="1"/>
</dbReference>
<dbReference type="GO" id="GO:0016616">
    <property type="term" value="F:oxidoreductase activity, acting on the CH-OH group of donors, NAD or NADP as acceptor"/>
    <property type="evidence" value="ECO:0007669"/>
    <property type="project" value="TreeGrafter"/>
</dbReference>
<dbReference type="PROSITE" id="PS00061">
    <property type="entry name" value="ADH_SHORT"/>
    <property type="match status" value="1"/>
</dbReference>
<dbReference type="AlphaFoldDB" id="A0A9P5XY89"/>
<dbReference type="Pfam" id="PF13561">
    <property type="entry name" value="adh_short_C2"/>
    <property type="match status" value="1"/>
</dbReference>
<sequence>MSSATGPNRVALVTGGAQGIGRAIALRLASDGLDVAVNDIPSKLALLTTVVGEIQSLGRKGVALPYDVREDEEVKSMVDKTVDELGRLDVMVANAGIGGGYMPIMEADPAKWEAIFAVNIRGVVLCYKYAAKQMVKQGGGGRIIGASSVGGLKGFANTGAYCITKAAVRSLTQTAALEFADHGITVNAYAPGVIETNLTIRDTDSKLGGPTETFKRALKITHAKTGQPEFVASLVSYLASPDSHFVTGQTISIDGGLNSGI</sequence>
<organism evidence="3 4">
    <name type="scientific">Collybia nuda</name>
    <dbReference type="NCBI Taxonomy" id="64659"/>
    <lineage>
        <taxon>Eukaryota</taxon>
        <taxon>Fungi</taxon>
        <taxon>Dikarya</taxon>
        <taxon>Basidiomycota</taxon>
        <taxon>Agaricomycotina</taxon>
        <taxon>Agaricomycetes</taxon>
        <taxon>Agaricomycetidae</taxon>
        <taxon>Agaricales</taxon>
        <taxon>Tricholomatineae</taxon>
        <taxon>Clitocybaceae</taxon>
        <taxon>Collybia</taxon>
    </lineage>
</organism>
<dbReference type="InterPro" id="IPR036291">
    <property type="entry name" value="NAD(P)-bd_dom_sf"/>
</dbReference>
<comment type="similarity">
    <text evidence="1">Belongs to the short-chain dehydrogenases/reductases (SDR) family.</text>
</comment>
<dbReference type="GO" id="GO:0006633">
    <property type="term" value="P:fatty acid biosynthetic process"/>
    <property type="evidence" value="ECO:0007669"/>
    <property type="project" value="TreeGrafter"/>
</dbReference>
<dbReference type="EMBL" id="MU150327">
    <property type="protein sequence ID" value="KAF9458938.1"/>
    <property type="molecule type" value="Genomic_DNA"/>
</dbReference>
<name>A0A9P5XY89_9AGAR</name>